<evidence type="ECO:0000256" key="1">
    <source>
        <dbReference type="SAM" id="Coils"/>
    </source>
</evidence>
<accession>A0AAV6VDW4</accession>
<gene>
    <name evidence="2" type="ORF">JTE90_002378</name>
</gene>
<organism evidence="2 3">
    <name type="scientific">Oedothorax gibbosus</name>
    <dbReference type="NCBI Taxonomy" id="931172"/>
    <lineage>
        <taxon>Eukaryota</taxon>
        <taxon>Metazoa</taxon>
        <taxon>Ecdysozoa</taxon>
        <taxon>Arthropoda</taxon>
        <taxon>Chelicerata</taxon>
        <taxon>Arachnida</taxon>
        <taxon>Araneae</taxon>
        <taxon>Araneomorphae</taxon>
        <taxon>Entelegynae</taxon>
        <taxon>Araneoidea</taxon>
        <taxon>Linyphiidae</taxon>
        <taxon>Erigoninae</taxon>
        <taxon>Oedothorax</taxon>
    </lineage>
</organism>
<dbReference type="AlphaFoldDB" id="A0AAV6VDW4"/>
<sequence length="570" mass="63123">MSAIVFYVIPGLLGRTYDLKNETVGPDIFRAEDTANSRKIERYMTTSEYKVVSELSEATDFLDVSGKLALKLKTGAINIEGTGNYLKESKDFNNKVDLLIKVHYETVIETLPTTIKPIADWQEILKGSGWTHYIRSIKYGGDLIASVRFTAKNAADKQVIKAHVQGGLSSKSGSFSIGLQGNLEKIQSQIGDSATMDINYYATVPLLDVPRDIKGLVELVEKFPKQTNETNGNRGVPLSMEVFSLEALQKDTRTYWQTLALADQMVMLDDYLNDIRQAQQRLSDWLKTVPPTLPQEQNDKIGEFSSNLDQLERIFGSTIANLNISAQASADQFQPAFDAYIGDREEALPNMYVREVSRLKKDVMENTPSIDVDFGGAHFNYWGSKSCPSKTEEVFSGLMSTTDLSTHGVGGAMQFTCMPEEKQFPDVTVKDQEVFEEIPRIQPVAFVSKKVDAEGATTFVPCSICRVPGKTVSTTLIGTTDCPSEWRELYQGTLISTDYQSNQGELVCLDTSKASHDVPKHMEELTVVTEVSPKCGPFPCAGGLSEQTAIPCVVCSNTKRSVSRVDMLRF</sequence>
<dbReference type="Proteomes" id="UP000827092">
    <property type="component" value="Unassembled WGS sequence"/>
</dbReference>
<proteinExistence type="predicted"/>
<comment type="caution">
    <text evidence="2">The sequence shown here is derived from an EMBL/GenBank/DDBJ whole genome shotgun (WGS) entry which is preliminary data.</text>
</comment>
<keyword evidence="3" id="KW-1185">Reference proteome</keyword>
<feature type="coiled-coil region" evidence="1">
    <location>
        <begin position="261"/>
        <end position="288"/>
    </location>
</feature>
<dbReference type="EMBL" id="JAFNEN010000107">
    <property type="protein sequence ID" value="KAG8194173.1"/>
    <property type="molecule type" value="Genomic_DNA"/>
</dbReference>
<evidence type="ECO:0000313" key="2">
    <source>
        <dbReference type="EMBL" id="KAG8194173.1"/>
    </source>
</evidence>
<reference evidence="2 3" key="1">
    <citation type="journal article" date="2022" name="Nat. Ecol. Evol.">
        <title>A masculinizing supergene underlies an exaggerated male reproductive morph in a spider.</title>
        <authorList>
            <person name="Hendrickx F."/>
            <person name="De Corte Z."/>
            <person name="Sonet G."/>
            <person name="Van Belleghem S.M."/>
            <person name="Kostlbacher S."/>
            <person name="Vangestel C."/>
        </authorList>
    </citation>
    <scope>NUCLEOTIDE SEQUENCE [LARGE SCALE GENOMIC DNA]</scope>
    <source>
        <strain evidence="2">W744_W776</strain>
    </source>
</reference>
<keyword evidence="1" id="KW-0175">Coiled coil</keyword>
<protein>
    <recommendedName>
        <fullName evidence="4">MACPF domain-containing protein</fullName>
    </recommendedName>
</protein>
<evidence type="ECO:0008006" key="4">
    <source>
        <dbReference type="Google" id="ProtNLM"/>
    </source>
</evidence>
<name>A0AAV6VDW4_9ARAC</name>
<evidence type="ECO:0000313" key="3">
    <source>
        <dbReference type="Proteomes" id="UP000827092"/>
    </source>
</evidence>